<dbReference type="Proteomes" id="UP000799118">
    <property type="component" value="Unassembled WGS sequence"/>
</dbReference>
<proteinExistence type="predicted"/>
<keyword evidence="2" id="KW-1185">Reference proteome</keyword>
<protein>
    <submittedName>
        <fullName evidence="1">Uncharacterized protein</fullName>
    </submittedName>
</protein>
<organism evidence="1 2">
    <name type="scientific">Gymnopus androsaceus JB14</name>
    <dbReference type="NCBI Taxonomy" id="1447944"/>
    <lineage>
        <taxon>Eukaryota</taxon>
        <taxon>Fungi</taxon>
        <taxon>Dikarya</taxon>
        <taxon>Basidiomycota</taxon>
        <taxon>Agaricomycotina</taxon>
        <taxon>Agaricomycetes</taxon>
        <taxon>Agaricomycetidae</taxon>
        <taxon>Agaricales</taxon>
        <taxon>Marasmiineae</taxon>
        <taxon>Omphalotaceae</taxon>
        <taxon>Gymnopus</taxon>
    </lineage>
</organism>
<evidence type="ECO:0000313" key="1">
    <source>
        <dbReference type="EMBL" id="KAE9384591.1"/>
    </source>
</evidence>
<sequence length="206" mass="22836">MLVEMLHPRQLPQTVYVLTYQPVTISPLAYKVLPVNLTIVTSTITAGQPHHRHHYGWRDLATILSTKSPPLIHAQMHSQIISSANILNHAPPLADSIHNQENSCTHGANDRVVPSTNWTDPCGEPVNVNTIALNSPISPLHNFPVSNAADTSRPSLDNYCFTPCHSMHSYAATESESYKATLDITQTRSPLPEPTLHFKRCLGRIR</sequence>
<gene>
    <name evidence="1" type="ORF">BT96DRAFT_1007920</name>
</gene>
<name>A0A6A4GGG8_9AGAR</name>
<dbReference type="AlphaFoldDB" id="A0A6A4GGG8"/>
<reference evidence="1" key="1">
    <citation type="journal article" date="2019" name="Environ. Microbiol.">
        <title>Fungal ecological strategies reflected in gene transcription - a case study of two litter decomposers.</title>
        <authorList>
            <person name="Barbi F."/>
            <person name="Kohler A."/>
            <person name="Barry K."/>
            <person name="Baskaran P."/>
            <person name="Daum C."/>
            <person name="Fauchery L."/>
            <person name="Ihrmark K."/>
            <person name="Kuo A."/>
            <person name="LaButti K."/>
            <person name="Lipzen A."/>
            <person name="Morin E."/>
            <person name="Grigoriev I.V."/>
            <person name="Henrissat B."/>
            <person name="Lindahl B."/>
            <person name="Martin F."/>
        </authorList>
    </citation>
    <scope>NUCLEOTIDE SEQUENCE</scope>
    <source>
        <strain evidence="1">JB14</strain>
    </source>
</reference>
<evidence type="ECO:0000313" key="2">
    <source>
        <dbReference type="Proteomes" id="UP000799118"/>
    </source>
</evidence>
<accession>A0A6A4GGG8</accession>
<dbReference type="EMBL" id="ML770115">
    <property type="protein sequence ID" value="KAE9384591.1"/>
    <property type="molecule type" value="Genomic_DNA"/>
</dbReference>